<feature type="non-terminal residue" evidence="1">
    <location>
        <position position="106"/>
    </location>
</feature>
<accession>X0ZPC8</accession>
<dbReference type="EMBL" id="BART01003835">
    <property type="protein sequence ID" value="GAG62253.1"/>
    <property type="molecule type" value="Genomic_DNA"/>
</dbReference>
<organism evidence="1">
    <name type="scientific">marine sediment metagenome</name>
    <dbReference type="NCBI Taxonomy" id="412755"/>
    <lineage>
        <taxon>unclassified sequences</taxon>
        <taxon>metagenomes</taxon>
        <taxon>ecological metagenomes</taxon>
    </lineage>
</organism>
<dbReference type="AlphaFoldDB" id="X0ZPC8"/>
<proteinExistence type="predicted"/>
<comment type="caution">
    <text evidence="1">The sequence shown here is derived from an EMBL/GenBank/DDBJ whole genome shotgun (WGS) entry which is preliminary data.</text>
</comment>
<sequence>MNLKRNISPEIAFLKSYSQNKQQFKLLEKPLKSQISKLLNFSCSFDEILENLHFELKSIRFKLILDVIGKIVAENAYLSHEKITDILNVISNHQKLENRLEIIIRG</sequence>
<protein>
    <submittedName>
        <fullName evidence="1">Uncharacterized protein</fullName>
    </submittedName>
</protein>
<name>X0ZPC8_9ZZZZ</name>
<gene>
    <name evidence="1" type="ORF">S01H4_10172</name>
</gene>
<reference evidence="1" key="1">
    <citation type="journal article" date="2014" name="Front. Microbiol.">
        <title>High frequency of phylogenetically diverse reductive dehalogenase-homologous genes in deep subseafloor sedimentary metagenomes.</title>
        <authorList>
            <person name="Kawai M."/>
            <person name="Futagami T."/>
            <person name="Toyoda A."/>
            <person name="Takaki Y."/>
            <person name="Nishi S."/>
            <person name="Hori S."/>
            <person name="Arai W."/>
            <person name="Tsubouchi T."/>
            <person name="Morono Y."/>
            <person name="Uchiyama I."/>
            <person name="Ito T."/>
            <person name="Fujiyama A."/>
            <person name="Inagaki F."/>
            <person name="Takami H."/>
        </authorList>
    </citation>
    <scope>NUCLEOTIDE SEQUENCE</scope>
    <source>
        <strain evidence="1">Expedition CK06-06</strain>
    </source>
</reference>
<evidence type="ECO:0000313" key="1">
    <source>
        <dbReference type="EMBL" id="GAG62253.1"/>
    </source>
</evidence>